<dbReference type="InterPro" id="IPR014729">
    <property type="entry name" value="Rossmann-like_a/b/a_fold"/>
</dbReference>
<dbReference type="KEGG" id="spsw:Sps_04760"/>
<dbReference type="Proteomes" id="UP000189545">
    <property type="component" value="Chromosome"/>
</dbReference>
<dbReference type="STRING" id="225848.Sps_04760"/>
<dbReference type="CDD" id="cd00293">
    <property type="entry name" value="USP-like"/>
    <property type="match status" value="1"/>
</dbReference>
<gene>
    <name evidence="3" type="ORF">Sps_04760</name>
</gene>
<keyword evidence="4" id="KW-1185">Reference proteome</keyword>
<dbReference type="PANTHER" id="PTHR46268:SF22">
    <property type="entry name" value="SENSOR PROTEIN KDPD-RELATED"/>
    <property type="match status" value="1"/>
</dbReference>
<dbReference type="RefSeq" id="WP_077754705.1">
    <property type="nucleotide sequence ID" value="NZ_CP014782.1"/>
</dbReference>
<dbReference type="InterPro" id="IPR006015">
    <property type="entry name" value="Universal_stress_UspA"/>
</dbReference>
<protein>
    <submittedName>
        <fullName evidence="3">Universal stress protein UspA-like protein</fullName>
    </submittedName>
</protein>
<dbReference type="Gene3D" id="3.40.50.620">
    <property type="entry name" value="HUPs"/>
    <property type="match status" value="1"/>
</dbReference>
<dbReference type="Pfam" id="PF00582">
    <property type="entry name" value="Usp"/>
    <property type="match status" value="1"/>
</dbReference>
<name>A0A1S6HWC3_9GAMM</name>
<dbReference type="OrthoDB" id="9792500at2"/>
<evidence type="ECO:0000313" key="3">
    <source>
        <dbReference type="EMBL" id="AQS39843.1"/>
    </source>
</evidence>
<sequence length="147" mass="16019">MRTRHILCPTDFSETASHALGYAVEMANLYAVDIRLLNVISLPYGAPDYGIVVDSPAELLQDQEAYANEKMKKMVSEVREQMPSGLFVHTNVRSGGVLAQILEEAEEREVGMIVMASHGHTGISHMLSPNVAEAVANQAKCPVLVVK</sequence>
<feature type="domain" description="UspA" evidence="2">
    <location>
        <begin position="4"/>
        <end position="147"/>
    </location>
</feature>
<organism evidence="3 4">
    <name type="scientific">Shewanella psychrophila</name>
    <dbReference type="NCBI Taxonomy" id="225848"/>
    <lineage>
        <taxon>Bacteria</taxon>
        <taxon>Pseudomonadati</taxon>
        <taxon>Pseudomonadota</taxon>
        <taxon>Gammaproteobacteria</taxon>
        <taxon>Alteromonadales</taxon>
        <taxon>Shewanellaceae</taxon>
        <taxon>Shewanella</taxon>
    </lineage>
</organism>
<dbReference type="InterPro" id="IPR006016">
    <property type="entry name" value="UspA"/>
</dbReference>
<evidence type="ECO:0000256" key="1">
    <source>
        <dbReference type="ARBA" id="ARBA00008791"/>
    </source>
</evidence>
<accession>A0A1S6HWC3</accession>
<evidence type="ECO:0000259" key="2">
    <source>
        <dbReference type="Pfam" id="PF00582"/>
    </source>
</evidence>
<reference evidence="3 4" key="1">
    <citation type="submission" date="2016-03" db="EMBL/GenBank/DDBJ databases">
        <title>Complete genome sequence of Shewanella psychrophila WP2, a deep sea bacterium isolated from west Pacific sediment.</title>
        <authorList>
            <person name="Xu G."/>
            <person name="Jian H."/>
        </authorList>
    </citation>
    <scope>NUCLEOTIDE SEQUENCE [LARGE SCALE GENOMIC DNA]</scope>
    <source>
        <strain evidence="3 4">WP2</strain>
    </source>
</reference>
<dbReference type="EMBL" id="CP014782">
    <property type="protein sequence ID" value="AQS39843.1"/>
    <property type="molecule type" value="Genomic_DNA"/>
</dbReference>
<dbReference type="SUPFAM" id="SSF52402">
    <property type="entry name" value="Adenine nucleotide alpha hydrolases-like"/>
    <property type="match status" value="1"/>
</dbReference>
<dbReference type="PRINTS" id="PR01438">
    <property type="entry name" value="UNVRSLSTRESS"/>
</dbReference>
<evidence type="ECO:0000313" key="4">
    <source>
        <dbReference type="Proteomes" id="UP000189545"/>
    </source>
</evidence>
<proteinExistence type="inferred from homology"/>
<dbReference type="AlphaFoldDB" id="A0A1S6HWC3"/>
<dbReference type="PANTHER" id="PTHR46268">
    <property type="entry name" value="STRESS RESPONSE PROTEIN NHAX"/>
    <property type="match status" value="1"/>
</dbReference>
<comment type="similarity">
    <text evidence="1">Belongs to the universal stress protein A family.</text>
</comment>